<dbReference type="EMBL" id="VUMV01000005">
    <property type="protein sequence ID" value="MST82187.1"/>
    <property type="molecule type" value="Genomic_DNA"/>
</dbReference>
<dbReference type="GO" id="GO:0003723">
    <property type="term" value="F:RNA binding"/>
    <property type="evidence" value="ECO:0007669"/>
    <property type="project" value="InterPro"/>
</dbReference>
<dbReference type="Gene3D" id="1.10.10.10">
    <property type="entry name" value="Winged helix-like DNA-binding domain superfamily/Winged helix DNA-binding domain"/>
    <property type="match status" value="1"/>
</dbReference>
<dbReference type="InterPro" id="IPR036388">
    <property type="entry name" value="WH-like_DNA-bd_sf"/>
</dbReference>
<evidence type="ECO:0000313" key="2">
    <source>
        <dbReference type="EMBL" id="MST82187.1"/>
    </source>
</evidence>
<dbReference type="Proteomes" id="UP000466864">
    <property type="component" value="Unassembled WGS sequence"/>
</dbReference>
<sequence>MQSIIVAYSNPEDAKKIRSILVRNGMPVLSACLSGAQVLSRTGSLEEGIIVCGYHLRDMIYRDLADNLPPGFQMLLITSSSRISGETMPDNVVFLSTPLKVSEMLQSLQLMMGDLRVRRKKKNGKPAQRNEKEKQLIEQAKAILMERNHMTEPEAHRYLQKCAMDSGTKVSETAEMILLLASPG</sequence>
<accession>A0A7X2P8I2</accession>
<dbReference type="RefSeq" id="WP_154458103.1">
    <property type="nucleotide sequence ID" value="NZ_VUMV01000005.1"/>
</dbReference>
<feature type="domain" description="ANTAR" evidence="1">
    <location>
        <begin position="117"/>
        <end position="178"/>
    </location>
</feature>
<organism evidence="2 3">
    <name type="scientific">Bilifractor porci</name>
    <dbReference type="NCBI Taxonomy" id="2606636"/>
    <lineage>
        <taxon>Bacteria</taxon>
        <taxon>Bacillati</taxon>
        <taxon>Bacillota</taxon>
        <taxon>Clostridia</taxon>
        <taxon>Lachnospirales</taxon>
        <taxon>Lachnospiraceae</taxon>
        <taxon>Bilifractor</taxon>
    </lineage>
</organism>
<evidence type="ECO:0000313" key="3">
    <source>
        <dbReference type="Proteomes" id="UP000466864"/>
    </source>
</evidence>
<dbReference type="AlphaFoldDB" id="A0A7X2P8I2"/>
<dbReference type="PROSITE" id="PS50921">
    <property type="entry name" value="ANTAR"/>
    <property type="match status" value="1"/>
</dbReference>
<dbReference type="InterPro" id="IPR005561">
    <property type="entry name" value="ANTAR"/>
</dbReference>
<dbReference type="Pfam" id="PF03861">
    <property type="entry name" value="ANTAR"/>
    <property type="match status" value="1"/>
</dbReference>
<dbReference type="InterPro" id="IPR011006">
    <property type="entry name" value="CheY-like_superfamily"/>
</dbReference>
<proteinExistence type="predicted"/>
<dbReference type="SUPFAM" id="SSF52172">
    <property type="entry name" value="CheY-like"/>
    <property type="match status" value="1"/>
</dbReference>
<gene>
    <name evidence="2" type="ORF">FYJ60_07650</name>
</gene>
<dbReference type="SMART" id="SM01012">
    <property type="entry name" value="ANTAR"/>
    <property type="match status" value="1"/>
</dbReference>
<keyword evidence="3" id="KW-1185">Reference proteome</keyword>
<evidence type="ECO:0000259" key="1">
    <source>
        <dbReference type="PROSITE" id="PS50921"/>
    </source>
</evidence>
<comment type="caution">
    <text evidence="2">The sequence shown here is derived from an EMBL/GenBank/DDBJ whole genome shotgun (WGS) entry which is preliminary data.</text>
</comment>
<reference evidence="2 3" key="1">
    <citation type="submission" date="2019-08" db="EMBL/GenBank/DDBJ databases">
        <title>In-depth cultivation of the pig gut microbiome towards novel bacterial diversity and tailored functional studies.</title>
        <authorList>
            <person name="Wylensek D."/>
            <person name="Hitch T.C.A."/>
            <person name="Clavel T."/>
        </authorList>
    </citation>
    <scope>NUCLEOTIDE SEQUENCE [LARGE SCALE GENOMIC DNA]</scope>
    <source>
        <strain evidence="2 3">Oil+RF-744-WCA-WT-13</strain>
    </source>
</reference>
<name>A0A7X2P8I2_9FIRM</name>
<protein>
    <submittedName>
        <fullName evidence="2">ANTAR domain-containing protein</fullName>
    </submittedName>
</protein>